<dbReference type="PROSITE" id="PS50011">
    <property type="entry name" value="PROTEIN_KINASE_DOM"/>
    <property type="match status" value="1"/>
</dbReference>
<comment type="caution">
    <text evidence="11">The sequence shown here is derived from an EMBL/GenBank/DDBJ whole genome shotgun (WGS) entry which is preliminary data.</text>
</comment>
<dbReference type="PRINTS" id="PR00109">
    <property type="entry name" value="TYRKINASE"/>
</dbReference>
<keyword evidence="11" id="KW-0418">Kinase</keyword>
<dbReference type="STRING" id="658196.A0A397SIT0"/>
<protein>
    <recommendedName>
        <fullName evidence="3">mitogen-activated protein kinase kinase kinase</fullName>
        <ecNumber evidence="3">2.7.11.25</ecNumber>
    </recommendedName>
</protein>
<dbReference type="EC" id="2.7.11.25" evidence="3"/>
<evidence type="ECO:0000256" key="4">
    <source>
        <dbReference type="ARBA" id="ARBA00022443"/>
    </source>
</evidence>
<dbReference type="InterPro" id="IPR011009">
    <property type="entry name" value="Kinase-like_dom_sf"/>
</dbReference>
<feature type="domain" description="SH3" evidence="9">
    <location>
        <begin position="379"/>
        <end position="440"/>
    </location>
</feature>
<evidence type="ECO:0000256" key="3">
    <source>
        <dbReference type="ARBA" id="ARBA00012406"/>
    </source>
</evidence>
<dbReference type="AlphaFoldDB" id="A0A397SIT0"/>
<dbReference type="PROSITE" id="PS00107">
    <property type="entry name" value="PROTEIN_KINASE_ATP"/>
    <property type="match status" value="1"/>
</dbReference>
<evidence type="ECO:0000256" key="2">
    <source>
        <dbReference type="ARBA" id="ARBA00006529"/>
    </source>
</evidence>
<dbReference type="EMBL" id="QKYT01000468">
    <property type="protein sequence ID" value="RIA84799.1"/>
    <property type="molecule type" value="Genomic_DNA"/>
</dbReference>
<keyword evidence="8" id="KW-0547">Nucleotide-binding</keyword>
<dbReference type="Pfam" id="PF00018">
    <property type="entry name" value="SH3_1"/>
    <property type="match status" value="2"/>
</dbReference>
<sequence length="540" mass="62289">MEMIQINRKTNLNDNYIDWLEKSIAEEHIIYYPYSEFNNLRKIGKGSFGKVFRANWKNTDKVFALKNFNNDRTTLKEVVNEIKLQKRVDFHENILRFYGITMVKKTDSDIIQKYSLVLEYADSGTLKTYLSNHFNELEWDDKYQLALQLASAVACIHECNIIHCDLHADNIFVHQKKIKLADFGLSRKIAASSNASRIFGLIPYIDPKKLADQHNYKLNKKSDVYNIGVLMWQISSGRQPFDESNYDVSLALSIIRGNREEVIDGTSVEYSKLYTECWKDEPDERPNMRDVVLTLKAIISREQNDTNFDKVIEQENISLDIPKSIPKLSEGTIDVNMDLSIWSDITMSNRPLSLPPNVSSSSSPRPQPLPVFNQDALSAYRTIVEALWDFMSDDVGDLSFNKGDIIEVIEYANLDWWRGRIQGTSKVGIFPKIYTKSINLAIVEALWDFMTNLDWWKGRIQGTNKVGIFPARYTKKITLEIVEALWDYMSHDVGDLNFNKGDIIEVVEYTNLDWWRGRSQGTSIIGIFPASYTKKITLVN</sequence>
<feature type="binding site" evidence="8">
    <location>
        <position position="66"/>
    </location>
    <ligand>
        <name>ATP</name>
        <dbReference type="ChEBI" id="CHEBI:30616"/>
    </ligand>
</feature>
<comment type="catalytic activity">
    <reaction evidence="5">
        <text>L-threonyl-[protein] + ATP = O-phospho-L-threonyl-[protein] + ADP + H(+)</text>
        <dbReference type="Rhea" id="RHEA:46608"/>
        <dbReference type="Rhea" id="RHEA-COMP:11060"/>
        <dbReference type="Rhea" id="RHEA-COMP:11605"/>
        <dbReference type="ChEBI" id="CHEBI:15378"/>
        <dbReference type="ChEBI" id="CHEBI:30013"/>
        <dbReference type="ChEBI" id="CHEBI:30616"/>
        <dbReference type="ChEBI" id="CHEBI:61977"/>
        <dbReference type="ChEBI" id="CHEBI:456216"/>
        <dbReference type="EC" id="2.7.11.25"/>
    </reaction>
</comment>
<evidence type="ECO:0000259" key="9">
    <source>
        <dbReference type="PROSITE" id="PS50002"/>
    </source>
</evidence>
<organism evidence="11 12">
    <name type="scientific">Glomus cerebriforme</name>
    <dbReference type="NCBI Taxonomy" id="658196"/>
    <lineage>
        <taxon>Eukaryota</taxon>
        <taxon>Fungi</taxon>
        <taxon>Fungi incertae sedis</taxon>
        <taxon>Mucoromycota</taxon>
        <taxon>Glomeromycotina</taxon>
        <taxon>Glomeromycetes</taxon>
        <taxon>Glomerales</taxon>
        <taxon>Glomeraceae</taxon>
        <taxon>Glomus</taxon>
    </lineage>
</organism>
<dbReference type="InterPro" id="IPR001245">
    <property type="entry name" value="Ser-Thr/Tyr_kinase_cat_dom"/>
</dbReference>
<proteinExistence type="inferred from homology"/>
<dbReference type="SMART" id="SM00326">
    <property type="entry name" value="SH3"/>
    <property type="match status" value="3"/>
</dbReference>
<dbReference type="GO" id="GO:0005524">
    <property type="term" value="F:ATP binding"/>
    <property type="evidence" value="ECO:0007669"/>
    <property type="project" value="UniProtKB-UniRule"/>
</dbReference>
<accession>A0A397SIT0</accession>
<evidence type="ECO:0000313" key="11">
    <source>
        <dbReference type="EMBL" id="RIA84799.1"/>
    </source>
</evidence>
<comment type="cofactor">
    <cofactor evidence="1">
        <name>Mg(2+)</name>
        <dbReference type="ChEBI" id="CHEBI:18420"/>
    </cofactor>
</comment>
<comment type="catalytic activity">
    <reaction evidence="6">
        <text>L-seryl-[protein] + ATP = O-phospho-L-seryl-[protein] + ADP + H(+)</text>
        <dbReference type="Rhea" id="RHEA:17989"/>
        <dbReference type="Rhea" id="RHEA-COMP:9863"/>
        <dbReference type="Rhea" id="RHEA-COMP:11604"/>
        <dbReference type="ChEBI" id="CHEBI:15378"/>
        <dbReference type="ChEBI" id="CHEBI:29999"/>
        <dbReference type="ChEBI" id="CHEBI:30616"/>
        <dbReference type="ChEBI" id="CHEBI:83421"/>
        <dbReference type="ChEBI" id="CHEBI:456216"/>
        <dbReference type="EC" id="2.7.11.25"/>
    </reaction>
</comment>
<dbReference type="SUPFAM" id="SSF56112">
    <property type="entry name" value="Protein kinase-like (PK-like)"/>
    <property type="match status" value="1"/>
</dbReference>
<evidence type="ECO:0000256" key="7">
    <source>
        <dbReference type="PROSITE-ProRule" id="PRU00192"/>
    </source>
</evidence>
<dbReference type="Proteomes" id="UP000265703">
    <property type="component" value="Unassembled WGS sequence"/>
</dbReference>
<dbReference type="OrthoDB" id="2388703at2759"/>
<dbReference type="InterPro" id="IPR051681">
    <property type="entry name" value="Ser/Thr_Kinases-Pseudokinases"/>
</dbReference>
<keyword evidence="4 7" id="KW-0728">SH3 domain</keyword>
<comment type="similarity">
    <text evidence="2">Belongs to the protein kinase superfamily. STE Ser/Thr protein kinase family. MAP kinase kinase kinase subfamily.</text>
</comment>
<name>A0A397SIT0_9GLOM</name>
<evidence type="ECO:0000313" key="12">
    <source>
        <dbReference type="Proteomes" id="UP000265703"/>
    </source>
</evidence>
<dbReference type="Gene3D" id="2.30.30.40">
    <property type="entry name" value="SH3 Domains"/>
    <property type="match status" value="3"/>
</dbReference>
<evidence type="ECO:0000259" key="10">
    <source>
        <dbReference type="PROSITE" id="PS50011"/>
    </source>
</evidence>
<gene>
    <name evidence="11" type="ORF">C1645_831747</name>
</gene>
<dbReference type="Gene3D" id="1.10.510.10">
    <property type="entry name" value="Transferase(Phosphotransferase) domain 1"/>
    <property type="match status" value="1"/>
</dbReference>
<dbReference type="InterPro" id="IPR017441">
    <property type="entry name" value="Protein_kinase_ATP_BS"/>
</dbReference>
<feature type="domain" description="Protein kinase" evidence="10">
    <location>
        <begin position="37"/>
        <end position="299"/>
    </location>
</feature>
<evidence type="ECO:0000256" key="8">
    <source>
        <dbReference type="PROSITE-ProRule" id="PRU10141"/>
    </source>
</evidence>
<evidence type="ECO:0000256" key="6">
    <source>
        <dbReference type="ARBA" id="ARBA00048329"/>
    </source>
</evidence>
<reference evidence="11 12" key="1">
    <citation type="submission" date="2018-06" db="EMBL/GenBank/DDBJ databases">
        <title>Comparative genomics reveals the genomic features of Rhizophagus irregularis, R. cerebriforme, R. diaphanum and Gigaspora rosea, and their symbiotic lifestyle signature.</title>
        <authorList>
            <person name="Morin E."/>
            <person name="San Clemente H."/>
            <person name="Chen E.C.H."/>
            <person name="De La Providencia I."/>
            <person name="Hainaut M."/>
            <person name="Kuo A."/>
            <person name="Kohler A."/>
            <person name="Murat C."/>
            <person name="Tang N."/>
            <person name="Roy S."/>
            <person name="Loubradou J."/>
            <person name="Henrissat B."/>
            <person name="Grigoriev I.V."/>
            <person name="Corradi N."/>
            <person name="Roux C."/>
            <person name="Martin F.M."/>
        </authorList>
    </citation>
    <scope>NUCLEOTIDE SEQUENCE [LARGE SCALE GENOMIC DNA]</scope>
    <source>
        <strain evidence="11 12">DAOM 227022</strain>
    </source>
</reference>
<feature type="domain" description="SH3" evidence="9">
    <location>
        <begin position="477"/>
        <end position="538"/>
    </location>
</feature>
<dbReference type="PRINTS" id="PR00452">
    <property type="entry name" value="SH3DOMAIN"/>
</dbReference>
<dbReference type="InterPro" id="IPR036028">
    <property type="entry name" value="SH3-like_dom_sf"/>
</dbReference>
<keyword evidence="8" id="KW-0067">ATP-binding</keyword>
<dbReference type="CDD" id="cd00174">
    <property type="entry name" value="SH3"/>
    <property type="match status" value="2"/>
</dbReference>
<dbReference type="InterPro" id="IPR001452">
    <property type="entry name" value="SH3_domain"/>
</dbReference>
<dbReference type="SUPFAM" id="SSF50044">
    <property type="entry name" value="SH3-domain"/>
    <property type="match status" value="3"/>
</dbReference>
<keyword evidence="12" id="KW-1185">Reference proteome</keyword>
<dbReference type="GO" id="GO:0004709">
    <property type="term" value="F:MAP kinase kinase kinase activity"/>
    <property type="evidence" value="ECO:0007669"/>
    <property type="project" value="UniProtKB-EC"/>
</dbReference>
<evidence type="ECO:0000256" key="5">
    <source>
        <dbReference type="ARBA" id="ARBA00047559"/>
    </source>
</evidence>
<dbReference type="PROSITE" id="PS50002">
    <property type="entry name" value="SH3"/>
    <property type="match status" value="2"/>
</dbReference>
<keyword evidence="11" id="KW-0808">Transferase</keyword>
<evidence type="ECO:0000256" key="1">
    <source>
        <dbReference type="ARBA" id="ARBA00001946"/>
    </source>
</evidence>
<dbReference type="PRINTS" id="PR00499">
    <property type="entry name" value="P67PHOX"/>
</dbReference>
<dbReference type="InterPro" id="IPR000719">
    <property type="entry name" value="Prot_kinase_dom"/>
</dbReference>
<dbReference type="Pfam" id="PF07714">
    <property type="entry name" value="PK_Tyr_Ser-Thr"/>
    <property type="match status" value="1"/>
</dbReference>
<dbReference type="PANTHER" id="PTHR44329">
    <property type="entry name" value="SERINE/THREONINE-PROTEIN KINASE TNNI3K-RELATED"/>
    <property type="match status" value="1"/>
</dbReference>